<reference evidence="2 3" key="1">
    <citation type="submission" date="2018-10" db="EMBL/GenBank/DDBJ databases">
        <authorList>
            <consortium name="NARMS: The National Antimicrobial Resistance Monitoring System"/>
        </authorList>
    </citation>
    <scope>NUCLEOTIDE SEQUENCE [LARGE SCALE GENOMIC DNA]</scope>
    <source>
        <strain evidence="2 3">CVM N17EC0060</strain>
    </source>
</reference>
<protein>
    <submittedName>
        <fullName evidence="2">Uncharacterized protein</fullName>
    </submittedName>
</protein>
<name>A0A3K0WGU8_ECOLX</name>
<evidence type="ECO:0000313" key="3">
    <source>
        <dbReference type="Proteomes" id="UP000272336"/>
    </source>
</evidence>
<accession>A0A3K0WGU8</accession>
<feature type="transmembrane region" description="Helical" evidence="1">
    <location>
        <begin position="13"/>
        <end position="30"/>
    </location>
</feature>
<dbReference type="Proteomes" id="UP000272336">
    <property type="component" value="Unassembled WGS sequence"/>
</dbReference>
<dbReference type="RefSeq" id="WP_215736387.1">
    <property type="nucleotide sequence ID" value="NZ_JAHKGV010000065.1"/>
</dbReference>
<proteinExistence type="predicted"/>
<keyword evidence="1" id="KW-0472">Membrane</keyword>
<comment type="caution">
    <text evidence="2">The sequence shown here is derived from an EMBL/GenBank/DDBJ whole genome shotgun (WGS) entry which is preliminary data.</text>
</comment>
<dbReference type="EMBL" id="RNLZ01000144">
    <property type="protein sequence ID" value="MGE17405.1"/>
    <property type="molecule type" value="Genomic_DNA"/>
</dbReference>
<feature type="non-terminal residue" evidence="2">
    <location>
        <position position="1"/>
    </location>
</feature>
<dbReference type="AlphaFoldDB" id="A0A3K0WGU8"/>
<sequence length="61" mass="7004">DVFQPTGRSAHDQSGVMILPLIVVDLLMIIRGRKLSEKIFDLFFLSARSEYYATGFPFWPI</sequence>
<keyword evidence="1" id="KW-0812">Transmembrane</keyword>
<evidence type="ECO:0000256" key="1">
    <source>
        <dbReference type="SAM" id="Phobius"/>
    </source>
</evidence>
<gene>
    <name evidence="2" type="ORF">D9D43_28650</name>
</gene>
<evidence type="ECO:0000313" key="2">
    <source>
        <dbReference type="EMBL" id="MGE17405.1"/>
    </source>
</evidence>
<organism evidence="2 3">
    <name type="scientific">Escherichia coli</name>
    <dbReference type="NCBI Taxonomy" id="562"/>
    <lineage>
        <taxon>Bacteria</taxon>
        <taxon>Pseudomonadati</taxon>
        <taxon>Pseudomonadota</taxon>
        <taxon>Gammaproteobacteria</taxon>
        <taxon>Enterobacterales</taxon>
        <taxon>Enterobacteriaceae</taxon>
        <taxon>Escherichia</taxon>
    </lineage>
</organism>
<keyword evidence="1" id="KW-1133">Transmembrane helix</keyword>